<keyword evidence="3" id="KW-1185">Reference proteome</keyword>
<evidence type="ECO:0000256" key="1">
    <source>
        <dbReference type="SAM" id="MobiDB-lite"/>
    </source>
</evidence>
<organism evidence="2 3">
    <name type="scientific">Daphnia magna</name>
    <dbReference type="NCBI Taxonomy" id="35525"/>
    <lineage>
        <taxon>Eukaryota</taxon>
        <taxon>Metazoa</taxon>
        <taxon>Ecdysozoa</taxon>
        <taxon>Arthropoda</taxon>
        <taxon>Crustacea</taxon>
        <taxon>Branchiopoda</taxon>
        <taxon>Diplostraca</taxon>
        <taxon>Cladocera</taxon>
        <taxon>Anomopoda</taxon>
        <taxon>Daphniidae</taxon>
        <taxon>Daphnia</taxon>
    </lineage>
</organism>
<evidence type="ECO:0000313" key="3">
    <source>
        <dbReference type="Proteomes" id="UP000076858"/>
    </source>
</evidence>
<name>A0A164N375_9CRUS</name>
<dbReference type="EMBL" id="LRGB01002890">
    <property type="protein sequence ID" value="KZS05606.1"/>
    <property type="molecule type" value="Genomic_DNA"/>
</dbReference>
<accession>A0A164N375</accession>
<feature type="compositionally biased region" description="Basic residues" evidence="1">
    <location>
        <begin position="33"/>
        <end position="48"/>
    </location>
</feature>
<reference evidence="2 3" key="1">
    <citation type="submission" date="2016-03" db="EMBL/GenBank/DDBJ databases">
        <title>EvidentialGene: Evidence-directed Construction of Genes on Genomes.</title>
        <authorList>
            <person name="Gilbert D.G."/>
            <person name="Choi J.-H."/>
            <person name="Mockaitis K."/>
            <person name="Colbourne J."/>
            <person name="Pfrender M."/>
        </authorList>
    </citation>
    <scope>NUCLEOTIDE SEQUENCE [LARGE SCALE GENOMIC DNA]</scope>
    <source>
        <strain evidence="2 3">Xinb3</strain>
        <tissue evidence="2">Complete organism</tissue>
    </source>
</reference>
<proteinExistence type="predicted"/>
<comment type="caution">
    <text evidence="2">The sequence shown here is derived from an EMBL/GenBank/DDBJ whole genome shotgun (WGS) entry which is preliminary data.</text>
</comment>
<dbReference type="AlphaFoldDB" id="A0A164N375"/>
<feature type="region of interest" description="Disordered" evidence="1">
    <location>
        <begin position="21"/>
        <end position="71"/>
    </location>
</feature>
<sequence length="102" mass="11490">MATKEVDVATRLSQESWLQHCAHSMAPTTKTTQPKKSRQTRKMRKKRMTSTPSTVAEDPTAGARPRLRLRTSSGGRRSAWALCWLSPRHELLRCAFSCPASH</sequence>
<protein>
    <submittedName>
        <fullName evidence="2">Uncharacterized protein</fullName>
    </submittedName>
</protein>
<evidence type="ECO:0000313" key="2">
    <source>
        <dbReference type="EMBL" id="KZS05606.1"/>
    </source>
</evidence>
<dbReference type="Proteomes" id="UP000076858">
    <property type="component" value="Unassembled WGS sequence"/>
</dbReference>
<gene>
    <name evidence="2" type="ORF">APZ42_031153</name>
</gene>